<evidence type="ECO:0000256" key="3">
    <source>
        <dbReference type="ARBA" id="ARBA00022989"/>
    </source>
</evidence>
<evidence type="ECO:0000313" key="7">
    <source>
        <dbReference type="EMBL" id="CAK7238424.1"/>
    </source>
</evidence>
<dbReference type="Pfam" id="PF05978">
    <property type="entry name" value="UNC-93"/>
    <property type="match status" value="1"/>
</dbReference>
<feature type="transmembrane region" description="Helical" evidence="6">
    <location>
        <begin position="265"/>
        <end position="286"/>
    </location>
</feature>
<dbReference type="Proteomes" id="UP001642482">
    <property type="component" value="Unassembled WGS sequence"/>
</dbReference>
<evidence type="ECO:0000256" key="5">
    <source>
        <dbReference type="SAM" id="MobiDB-lite"/>
    </source>
</evidence>
<feature type="transmembrane region" description="Helical" evidence="6">
    <location>
        <begin position="21"/>
        <end position="38"/>
    </location>
</feature>
<evidence type="ECO:0008006" key="9">
    <source>
        <dbReference type="Google" id="ProtNLM"/>
    </source>
</evidence>
<keyword evidence="8" id="KW-1185">Reference proteome</keyword>
<protein>
    <recommendedName>
        <fullName evidence="9">DUF895 domain membrane protein</fullName>
    </recommendedName>
</protein>
<dbReference type="SUPFAM" id="SSF103473">
    <property type="entry name" value="MFS general substrate transporter"/>
    <property type="match status" value="1"/>
</dbReference>
<feature type="transmembrane region" description="Helical" evidence="6">
    <location>
        <begin position="146"/>
        <end position="165"/>
    </location>
</feature>
<feature type="transmembrane region" description="Helical" evidence="6">
    <location>
        <begin position="338"/>
        <end position="360"/>
    </location>
</feature>
<keyword evidence="3 6" id="KW-1133">Transmembrane helix</keyword>
<dbReference type="InterPro" id="IPR036259">
    <property type="entry name" value="MFS_trans_sf"/>
</dbReference>
<feature type="region of interest" description="Disordered" evidence="5">
    <location>
        <begin position="454"/>
        <end position="486"/>
    </location>
</feature>
<accession>A0ABP0D4R1</accession>
<comment type="subcellular location">
    <subcellularLocation>
        <location evidence="1">Membrane</location>
        <topology evidence="1">Multi-pass membrane protein</topology>
    </subcellularLocation>
</comment>
<dbReference type="Gene3D" id="1.20.1250.20">
    <property type="entry name" value="MFS general substrate transporter like domains"/>
    <property type="match status" value="2"/>
</dbReference>
<evidence type="ECO:0000256" key="4">
    <source>
        <dbReference type="ARBA" id="ARBA00023136"/>
    </source>
</evidence>
<dbReference type="PANTHER" id="PTHR23294:SF17">
    <property type="entry name" value="DUF895 DOMAIN MEMBRANE PROTEIN"/>
    <property type="match status" value="1"/>
</dbReference>
<dbReference type="InterPro" id="IPR051617">
    <property type="entry name" value="UNC-93-like_regulator"/>
</dbReference>
<feature type="transmembrane region" description="Helical" evidence="6">
    <location>
        <begin position="411"/>
        <end position="429"/>
    </location>
</feature>
<keyword evidence="4 6" id="KW-0472">Membrane</keyword>
<sequence>MVQLASLRAGPFRYNSPWTQVILVGFVAFSSVGIFSAISGLGAGGTQDVQLVDISNSVLYATFAIMGFFAGSVNNLLGPRLTMSLGTAGYSLYVGSLWAFQLHGTRWFVILAGAILGVCGALFWAAQGSIMMAYPLEKDKGRSFTVFWAIFQLGTLIGAAIALGIQFHSTLPGVSTGVYVAFIVIQLTAIGTSWLILPPASVVRADGSVVELEPHLSPKGEFKAFATMFRDWRLIALLPMFFASNYFYAYQGALTAYLFNGRTRALVSLLTGLGSMIGSVFIGFLLDNLPFSRRRRALVTCGITALLVSGIWAGGLAFQVKFKRLDTVVLGHELPWDWTVGVAAGPIILLLAYYIIDASFQGLAYYTMSSLTNDPFKLARMAGYYKGVQSAGAAVSFGIDAVHTPYLNENLVSWLLTLVSLFLCFWVLMHTRDTNVDVEQAAYVNDMEPEKLEGISVPEGHDAGKHERKAVPSTPEQEERVLEEAK</sequence>
<dbReference type="InterPro" id="IPR010291">
    <property type="entry name" value="Ion_channel_UNC-93"/>
</dbReference>
<evidence type="ECO:0000256" key="1">
    <source>
        <dbReference type="ARBA" id="ARBA00004141"/>
    </source>
</evidence>
<keyword evidence="2 6" id="KW-0812">Transmembrane</keyword>
<feature type="compositionally biased region" description="Basic and acidic residues" evidence="5">
    <location>
        <begin position="477"/>
        <end position="486"/>
    </location>
</feature>
<organism evidence="7 8">
    <name type="scientific">Sporothrix eucalyptigena</name>
    <dbReference type="NCBI Taxonomy" id="1812306"/>
    <lineage>
        <taxon>Eukaryota</taxon>
        <taxon>Fungi</taxon>
        <taxon>Dikarya</taxon>
        <taxon>Ascomycota</taxon>
        <taxon>Pezizomycotina</taxon>
        <taxon>Sordariomycetes</taxon>
        <taxon>Sordariomycetidae</taxon>
        <taxon>Ophiostomatales</taxon>
        <taxon>Ophiostomataceae</taxon>
        <taxon>Sporothrix</taxon>
    </lineage>
</organism>
<evidence type="ECO:0000256" key="2">
    <source>
        <dbReference type="ARBA" id="ARBA00022692"/>
    </source>
</evidence>
<comment type="caution">
    <text evidence="7">The sequence shown here is derived from an EMBL/GenBank/DDBJ whole genome shotgun (WGS) entry which is preliminary data.</text>
</comment>
<feature type="transmembrane region" description="Helical" evidence="6">
    <location>
        <begin position="298"/>
        <end position="318"/>
    </location>
</feature>
<reference evidence="7 8" key="1">
    <citation type="submission" date="2024-01" db="EMBL/GenBank/DDBJ databases">
        <authorList>
            <person name="Allen C."/>
            <person name="Tagirdzhanova G."/>
        </authorList>
    </citation>
    <scope>NUCLEOTIDE SEQUENCE [LARGE SCALE GENOMIC DNA]</scope>
</reference>
<name>A0ABP0D4R1_9PEZI</name>
<dbReference type="EMBL" id="CAWUHD010000247">
    <property type="protein sequence ID" value="CAK7238424.1"/>
    <property type="molecule type" value="Genomic_DNA"/>
</dbReference>
<gene>
    <name evidence="7" type="ORF">SEUCBS140593_010674</name>
</gene>
<feature type="compositionally biased region" description="Basic and acidic residues" evidence="5">
    <location>
        <begin position="454"/>
        <end position="465"/>
    </location>
</feature>
<proteinExistence type="predicted"/>
<feature type="transmembrane region" description="Helical" evidence="6">
    <location>
        <begin position="84"/>
        <end position="101"/>
    </location>
</feature>
<evidence type="ECO:0000256" key="6">
    <source>
        <dbReference type="SAM" id="Phobius"/>
    </source>
</evidence>
<dbReference type="PANTHER" id="PTHR23294">
    <property type="entry name" value="ET TRANSLATION PRODUCT-RELATED"/>
    <property type="match status" value="1"/>
</dbReference>
<feature type="transmembrane region" description="Helical" evidence="6">
    <location>
        <begin position="234"/>
        <end position="259"/>
    </location>
</feature>
<feature type="transmembrane region" description="Helical" evidence="6">
    <location>
        <begin position="107"/>
        <end position="126"/>
    </location>
</feature>
<evidence type="ECO:0000313" key="8">
    <source>
        <dbReference type="Proteomes" id="UP001642482"/>
    </source>
</evidence>
<feature type="transmembrane region" description="Helical" evidence="6">
    <location>
        <begin position="177"/>
        <end position="197"/>
    </location>
</feature>
<feature type="transmembrane region" description="Helical" evidence="6">
    <location>
        <begin position="58"/>
        <end position="77"/>
    </location>
</feature>